<keyword evidence="6" id="KW-1185">Reference proteome</keyword>
<dbReference type="Pfam" id="PF03780">
    <property type="entry name" value="Asp23"/>
    <property type="match status" value="1"/>
</dbReference>
<comment type="caution">
    <text evidence="2">The sequence shown here is derived from an EMBL/GenBank/DDBJ whole genome shotgun (WGS) entry which is preliminary data.</text>
</comment>
<proteinExistence type="inferred from homology"/>
<evidence type="ECO:0000313" key="2">
    <source>
        <dbReference type="EMBL" id="EHL16639.1"/>
    </source>
</evidence>
<dbReference type="STRING" id="796937.HMPREF9630_00478"/>
<evidence type="ECO:0000313" key="4">
    <source>
        <dbReference type="EMBL" id="EJU21575.1"/>
    </source>
</evidence>
<dbReference type="Proteomes" id="UP000006437">
    <property type="component" value="Unassembled WGS sequence"/>
</dbReference>
<dbReference type="PATRIC" id="fig|796937.3.peg.379"/>
<dbReference type="EMBL" id="AFZG01000012">
    <property type="protein sequence ID" value="EHL20022.1"/>
    <property type="molecule type" value="Genomic_DNA"/>
</dbReference>
<evidence type="ECO:0000313" key="6">
    <source>
        <dbReference type="Proteomes" id="UP000005244"/>
    </source>
</evidence>
<dbReference type="HOGENOM" id="CLU_113198_2_2_9"/>
<gene>
    <name evidence="4" type="ORF">HMPREF1143_0321</name>
    <name evidence="3" type="ORF">HMPREF9628_01019</name>
    <name evidence="2" type="ORF">HMPREF9629_01186</name>
</gene>
<dbReference type="EMBL" id="ALNK01000027">
    <property type="protein sequence ID" value="EJU21575.1"/>
    <property type="molecule type" value="Genomic_DNA"/>
</dbReference>
<dbReference type="EMBL" id="AFZE01000002">
    <property type="protein sequence ID" value="EHL16639.1"/>
    <property type="molecule type" value="Genomic_DNA"/>
</dbReference>
<name>G9WYD5_9FIRM</name>
<reference evidence="4 6" key="3">
    <citation type="submission" date="2012-07" db="EMBL/GenBank/DDBJ databases">
        <authorList>
            <person name="Durkin A.S."/>
            <person name="McCorrison J."/>
            <person name="Torralba M."/>
            <person name="Gillis M."/>
            <person name="Methe B."/>
            <person name="Sutton G."/>
            <person name="Nelson K.E."/>
        </authorList>
    </citation>
    <scope>NUCLEOTIDE SEQUENCE [LARGE SCALE GENOMIC DNA]</scope>
    <source>
        <strain evidence="4 6">OBRC8</strain>
    </source>
</reference>
<evidence type="ECO:0000313" key="3">
    <source>
        <dbReference type="EMBL" id="EHL20022.1"/>
    </source>
</evidence>
<comment type="similarity">
    <text evidence="1">Belongs to the asp23 family.</text>
</comment>
<evidence type="ECO:0000313" key="7">
    <source>
        <dbReference type="Proteomes" id="UP000006437"/>
    </source>
</evidence>
<dbReference type="RefSeq" id="WP_009525421.1">
    <property type="nucleotide sequence ID" value="NZ_ALNK01000027.1"/>
</dbReference>
<dbReference type="AlphaFoldDB" id="G9WYD5"/>
<protein>
    <submittedName>
        <fullName evidence="4">Asp23 family protein</fullName>
    </submittedName>
</protein>
<dbReference type="PANTHER" id="PTHR34297">
    <property type="entry name" value="HYPOTHETICAL CYTOSOLIC PROTEIN-RELATED"/>
    <property type="match status" value="1"/>
</dbReference>
<dbReference type="PANTHER" id="PTHR34297:SF2">
    <property type="entry name" value="ASP23_GLS24 FAMILY ENVELOPE STRESS RESPONSE PROTEIN"/>
    <property type="match status" value="1"/>
</dbReference>
<dbReference type="Proteomes" id="UP000003379">
    <property type="component" value="Unassembled WGS sequence"/>
</dbReference>
<accession>G9WYD5</accession>
<dbReference type="Proteomes" id="UP000005244">
    <property type="component" value="Unassembled WGS sequence"/>
</dbReference>
<evidence type="ECO:0000256" key="1">
    <source>
        <dbReference type="ARBA" id="ARBA00005721"/>
    </source>
</evidence>
<organism evidence="2 7">
    <name type="scientific">Peptoanaerobacter stomatis</name>
    <dbReference type="NCBI Taxonomy" id="796937"/>
    <lineage>
        <taxon>Bacteria</taxon>
        <taxon>Bacillati</taxon>
        <taxon>Bacillota</taxon>
        <taxon>Clostridia</taxon>
        <taxon>Peptostreptococcales</taxon>
        <taxon>Filifactoraceae</taxon>
        <taxon>Peptoanaerobacter</taxon>
    </lineage>
</organism>
<dbReference type="BioCyc" id="EBAC796937-HMP:GMGH-1188-MONOMER"/>
<evidence type="ECO:0000313" key="5">
    <source>
        <dbReference type="Proteomes" id="UP000003379"/>
    </source>
</evidence>
<dbReference type="InterPro" id="IPR005531">
    <property type="entry name" value="Asp23"/>
</dbReference>
<accession>G9XAK2</accession>
<accession>J6H8P7</accession>
<sequence length="118" mass="13003">MSVTYNNNDGKVIIDKEVIKKIAGYGAKECYGLVGMASKNKATGIVELLSLFDSSRGINVQIEDDLVYIELFVIVQYGTKISVVANNLIEKVKYDVEMQTGLKVKKISVNIQGVRVSK</sequence>
<reference evidence="2 7" key="1">
    <citation type="submission" date="2011-08" db="EMBL/GenBank/DDBJ databases">
        <title>The Genome Sequence of Eubacteriaceae bacterium ACC19a.</title>
        <authorList>
            <consortium name="The Broad Institute Genome Sequencing Platform"/>
            <person name="Earl A."/>
            <person name="Ward D."/>
            <person name="Feldgarden M."/>
            <person name="Gevers D."/>
            <person name="Sizova M."/>
            <person name="Hazen A."/>
            <person name="Epstein S."/>
            <person name="Young S.K."/>
            <person name="Zeng Q."/>
            <person name="Gargeya S."/>
            <person name="Fitzgerald M."/>
            <person name="Haas B."/>
            <person name="Abouelleil A."/>
            <person name="Alvarado L."/>
            <person name="Arachchi H.M."/>
            <person name="Berlin A."/>
            <person name="Brown A."/>
            <person name="Chapman S.B."/>
            <person name="Chen Z."/>
            <person name="Dunbar C."/>
            <person name="Freedman E."/>
            <person name="Gearin G."/>
            <person name="Gellesch M."/>
            <person name="Goldberg J."/>
            <person name="Griggs A."/>
            <person name="Gujja S."/>
            <person name="Heiman D."/>
            <person name="Howarth C."/>
            <person name="Larson L."/>
            <person name="Lui A."/>
            <person name="MacDonald P.J.P."/>
            <person name="Montmayeur A."/>
            <person name="Murphy C."/>
            <person name="Neiman D."/>
            <person name="Pearson M."/>
            <person name="Priest M."/>
            <person name="Roberts A."/>
            <person name="Saif S."/>
            <person name="Shea T."/>
            <person name="Shenoy N."/>
            <person name="Sisk P."/>
            <person name="Stolte C."/>
            <person name="Sykes S."/>
            <person name="Wortman J."/>
            <person name="Nusbaum C."/>
            <person name="Birren B."/>
        </authorList>
    </citation>
    <scope>NUCLEOTIDE SEQUENCE [LARGE SCALE GENOMIC DNA]</scope>
    <source>
        <strain evidence="2 7">ACC19a</strain>
    </source>
</reference>
<reference evidence="3 5" key="2">
    <citation type="submission" date="2011-08" db="EMBL/GenBank/DDBJ databases">
        <title>The Genome Sequence of Eubacteriaceae bacterium CM5.</title>
        <authorList>
            <consortium name="The Broad Institute Genome Sequencing Platform"/>
            <person name="Earl A."/>
            <person name="Ward D."/>
            <person name="Feldgarden M."/>
            <person name="Gevers D."/>
            <person name="Sizova M."/>
            <person name="Hazen A."/>
            <person name="Epstein S."/>
            <person name="Young S.K."/>
            <person name="Zeng Q."/>
            <person name="Gargeya S."/>
            <person name="Fitzgerald M."/>
            <person name="Haas B."/>
            <person name="Abouelleil A."/>
            <person name="Alvarado L."/>
            <person name="Arachchi H.M."/>
            <person name="Berlin A."/>
            <person name="Brown A."/>
            <person name="Chapman S.B."/>
            <person name="Chen Z."/>
            <person name="Dunbar C."/>
            <person name="Freedman E."/>
            <person name="Gearin G."/>
            <person name="Gellesch M."/>
            <person name="Goldberg J."/>
            <person name="Griggs A."/>
            <person name="Gujja S."/>
            <person name="Heiman D."/>
            <person name="Howarth C."/>
            <person name="Larson L."/>
            <person name="Lui A."/>
            <person name="MacDonald P.J.P."/>
            <person name="Montmayeur A."/>
            <person name="Murphy C."/>
            <person name="Neiman D."/>
            <person name="Pearson M."/>
            <person name="Priest M."/>
            <person name="Roberts A."/>
            <person name="Saif S."/>
            <person name="Shea T."/>
            <person name="Shenoy N."/>
            <person name="Sisk P."/>
            <person name="Stolte C."/>
            <person name="Sykes S."/>
            <person name="Wortman J."/>
            <person name="Nusbaum C."/>
            <person name="Birren B."/>
        </authorList>
    </citation>
    <scope>NUCLEOTIDE SEQUENCE [LARGE SCALE GENOMIC DNA]</scope>
    <source>
        <strain evidence="3 5">CM5</strain>
    </source>
</reference>